<accession>A0A4Q7KLL9</accession>
<organism evidence="2 3">
    <name type="scientific">Herbihabitans rhizosphaerae</name>
    <dbReference type="NCBI Taxonomy" id="1872711"/>
    <lineage>
        <taxon>Bacteria</taxon>
        <taxon>Bacillati</taxon>
        <taxon>Actinomycetota</taxon>
        <taxon>Actinomycetes</taxon>
        <taxon>Pseudonocardiales</taxon>
        <taxon>Pseudonocardiaceae</taxon>
        <taxon>Herbihabitans</taxon>
    </lineage>
</organism>
<dbReference type="Pfam" id="PF04149">
    <property type="entry name" value="DUF397"/>
    <property type="match status" value="1"/>
</dbReference>
<evidence type="ECO:0000259" key="1">
    <source>
        <dbReference type="Pfam" id="PF04149"/>
    </source>
</evidence>
<protein>
    <submittedName>
        <fullName evidence="2">Uncharacterized protein DUF397</fullName>
    </submittedName>
</protein>
<comment type="caution">
    <text evidence="2">The sequence shown here is derived from an EMBL/GenBank/DDBJ whole genome shotgun (WGS) entry which is preliminary data.</text>
</comment>
<keyword evidence="3" id="KW-1185">Reference proteome</keyword>
<dbReference type="EMBL" id="SGWQ01000006">
    <property type="protein sequence ID" value="RZS37144.1"/>
    <property type="molecule type" value="Genomic_DNA"/>
</dbReference>
<sequence>MITADFGTARWRTSSYSGDSGNCVEVAFTPAAWRTSSFSTNSGDCVEVAVAGGAVGLRDSKHPVGTPLVVTAGSFAGLVDAVRTPES</sequence>
<reference evidence="2 3" key="1">
    <citation type="submission" date="2019-02" db="EMBL/GenBank/DDBJ databases">
        <title>Genomic Encyclopedia of Type Strains, Phase IV (KMG-IV): sequencing the most valuable type-strain genomes for metagenomic binning, comparative biology and taxonomic classification.</title>
        <authorList>
            <person name="Goeker M."/>
        </authorList>
    </citation>
    <scope>NUCLEOTIDE SEQUENCE [LARGE SCALE GENOMIC DNA]</scope>
    <source>
        <strain evidence="2 3">DSM 101727</strain>
    </source>
</reference>
<feature type="domain" description="DUF397" evidence="1">
    <location>
        <begin position="31"/>
        <end position="83"/>
    </location>
</feature>
<dbReference type="OrthoDB" id="3430276at2"/>
<dbReference type="AlphaFoldDB" id="A0A4Q7KLL9"/>
<dbReference type="RefSeq" id="WP_130345726.1">
    <property type="nucleotide sequence ID" value="NZ_SGWQ01000006.1"/>
</dbReference>
<name>A0A4Q7KLL9_9PSEU</name>
<gene>
    <name evidence="2" type="ORF">EV193_106382</name>
</gene>
<evidence type="ECO:0000313" key="2">
    <source>
        <dbReference type="EMBL" id="RZS37144.1"/>
    </source>
</evidence>
<evidence type="ECO:0000313" key="3">
    <source>
        <dbReference type="Proteomes" id="UP000294257"/>
    </source>
</evidence>
<dbReference type="InterPro" id="IPR007278">
    <property type="entry name" value="DUF397"/>
</dbReference>
<proteinExistence type="predicted"/>
<dbReference type="Proteomes" id="UP000294257">
    <property type="component" value="Unassembled WGS sequence"/>
</dbReference>